<dbReference type="Proteomes" id="UP001374535">
    <property type="component" value="Chromosome 7"/>
</dbReference>
<dbReference type="InterPro" id="IPR005202">
    <property type="entry name" value="TF_GRAS"/>
</dbReference>
<evidence type="ECO:0008006" key="9">
    <source>
        <dbReference type="Google" id="ProtNLM"/>
    </source>
</evidence>
<feature type="region of interest" description="Disordered" evidence="6">
    <location>
        <begin position="85"/>
        <end position="130"/>
    </location>
</feature>
<feature type="region of interest" description="Leucine repeat II (LRII)" evidence="5">
    <location>
        <begin position="470"/>
        <end position="502"/>
    </location>
</feature>
<dbReference type="AlphaFoldDB" id="A0AAQ3N3D9"/>
<dbReference type="PROSITE" id="PS50985">
    <property type="entry name" value="GRAS"/>
    <property type="match status" value="1"/>
</dbReference>
<feature type="region of interest" description="VHIID" evidence="5">
    <location>
        <begin position="389"/>
        <end position="454"/>
    </location>
</feature>
<feature type="region of interest" description="Disordered" evidence="6">
    <location>
        <begin position="281"/>
        <end position="303"/>
    </location>
</feature>
<keyword evidence="8" id="KW-1185">Reference proteome</keyword>
<feature type="region of interest" description="Disordered" evidence="6">
    <location>
        <begin position="235"/>
        <end position="256"/>
    </location>
</feature>
<proteinExistence type="inferred from homology"/>
<feature type="short sequence motif" description="VHIID" evidence="5">
    <location>
        <begin position="420"/>
        <end position="424"/>
    </location>
</feature>
<organism evidence="7 8">
    <name type="scientific">Vigna mungo</name>
    <name type="common">Black gram</name>
    <name type="synonym">Phaseolus mungo</name>
    <dbReference type="NCBI Taxonomy" id="3915"/>
    <lineage>
        <taxon>Eukaryota</taxon>
        <taxon>Viridiplantae</taxon>
        <taxon>Streptophyta</taxon>
        <taxon>Embryophyta</taxon>
        <taxon>Tracheophyta</taxon>
        <taxon>Spermatophyta</taxon>
        <taxon>Magnoliopsida</taxon>
        <taxon>eudicotyledons</taxon>
        <taxon>Gunneridae</taxon>
        <taxon>Pentapetalae</taxon>
        <taxon>rosids</taxon>
        <taxon>fabids</taxon>
        <taxon>Fabales</taxon>
        <taxon>Fabaceae</taxon>
        <taxon>Papilionoideae</taxon>
        <taxon>50 kb inversion clade</taxon>
        <taxon>NPAAA clade</taxon>
        <taxon>indigoferoid/millettioid clade</taxon>
        <taxon>Phaseoleae</taxon>
        <taxon>Vigna</taxon>
    </lineage>
</organism>
<evidence type="ECO:0000313" key="7">
    <source>
        <dbReference type="EMBL" id="WVZ02037.1"/>
    </source>
</evidence>
<comment type="caution">
    <text evidence="5">Lacks conserved residue(s) required for the propagation of feature annotation.</text>
</comment>
<name>A0AAQ3N3D9_VIGMU</name>
<sequence>MEHPNFFFGEEEDGMAHLTDPLAFPTLDLSSRDPSLEDDFSETAKFISQILMEENVEHKPFYDSLTLQVTEKSFYDALAGNLPPSPNQHPLAFSPEAETTTTTTTTTASTSISSNSSNNNFSDENSSELKLPSPDSVFKFNSRALSQPSPSITANHGLQDLDFSIAKLLSQNIFNDVDSVSQFRRGLEEASKFLPPGPNLVTGLGSNGEQAFNKFGDTSYGLSGKNHKRDERYAIEEEEEEEGRSNKQTALSHVDESDLSDAFDRVLLHEGNMCSEINSLPGGAVKVDEADGGKSRSRKKGGNKETVDLRNLLLMCSQSVYANDNRTANELLKQIRQHSSPFGDASQRLAHYFANGLEARLVGDGTVAQGMYSFLTSKRSSAAEFLKAYQVFLSASPFKKFTYFFANKMIMKAAAKAETIHIIDFGILYGFHWPILIKFLSDREGGPPKLRITGIEFPQPGFRPSERIEETGHRLANYCKRYNVPFEYHAIASRNWETIQVEALKIESNEFVAVNCHMRFENLLDESIEVDSPRNAVLHLIRKINPNIFTQSITNGSYNAPFFATRFREALFHYSAIYDMCDTVMPRENEWRLMIERELLGREAMNVIACEGSERIERPETYKQWQARNTRAGFKQLPLNPELMTKFRTKLKEWYHRDFVFDEDNNWMLQGWKGRILYASTCWVVVMVKLIFARYTVSGSGTYLLHLQLLNRHDVTDDNVRFVFPVMLAILICCSNLWESHNFQR</sequence>
<evidence type="ECO:0000256" key="2">
    <source>
        <dbReference type="ARBA" id="ARBA00023015"/>
    </source>
</evidence>
<dbReference type="GO" id="GO:0005634">
    <property type="term" value="C:nucleus"/>
    <property type="evidence" value="ECO:0007669"/>
    <property type="project" value="UniProtKB-SubCell"/>
</dbReference>
<comment type="subcellular location">
    <subcellularLocation>
        <location evidence="1">Nucleus</location>
    </subcellularLocation>
</comment>
<reference evidence="7 8" key="1">
    <citation type="journal article" date="2023" name="Life. Sci Alliance">
        <title>Evolutionary insights into 3D genome organization and epigenetic landscape of Vigna mungo.</title>
        <authorList>
            <person name="Junaid A."/>
            <person name="Singh B."/>
            <person name="Bhatia S."/>
        </authorList>
    </citation>
    <scope>NUCLEOTIDE SEQUENCE [LARGE SCALE GENOMIC DNA]</scope>
    <source>
        <strain evidence="7">Urdbean</strain>
    </source>
</reference>
<keyword evidence="3" id="KW-0804">Transcription</keyword>
<dbReference type="Pfam" id="PF03514">
    <property type="entry name" value="GRAS"/>
    <property type="match status" value="1"/>
</dbReference>
<evidence type="ECO:0000256" key="1">
    <source>
        <dbReference type="ARBA" id="ARBA00004123"/>
    </source>
</evidence>
<gene>
    <name evidence="7" type="ORF">V8G54_022843</name>
</gene>
<evidence type="ECO:0000256" key="3">
    <source>
        <dbReference type="ARBA" id="ARBA00023163"/>
    </source>
</evidence>
<feature type="compositionally biased region" description="Low complexity" evidence="6">
    <location>
        <begin position="99"/>
        <end position="124"/>
    </location>
</feature>
<evidence type="ECO:0000256" key="5">
    <source>
        <dbReference type="PROSITE-ProRule" id="PRU01191"/>
    </source>
</evidence>
<evidence type="ECO:0000256" key="6">
    <source>
        <dbReference type="SAM" id="MobiDB-lite"/>
    </source>
</evidence>
<keyword evidence="4" id="KW-0539">Nucleus</keyword>
<dbReference type="PANTHER" id="PTHR31636">
    <property type="entry name" value="OSJNBA0084A10.13 PROTEIN-RELATED"/>
    <property type="match status" value="1"/>
</dbReference>
<protein>
    <recommendedName>
        <fullName evidence="9">Scarecrow-like protein 14</fullName>
    </recommendedName>
</protein>
<evidence type="ECO:0000313" key="8">
    <source>
        <dbReference type="Proteomes" id="UP001374535"/>
    </source>
</evidence>
<accession>A0AAQ3N3D9</accession>
<comment type="similarity">
    <text evidence="5">Belongs to the GRAS family.</text>
</comment>
<evidence type="ECO:0000256" key="4">
    <source>
        <dbReference type="ARBA" id="ARBA00023242"/>
    </source>
</evidence>
<dbReference type="EMBL" id="CP144694">
    <property type="protein sequence ID" value="WVZ02037.1"/>
    <property type="molecule type" value="Genomic_DNA"/>
</dbReference>
<feature type="region of interest" description="SAW" evidence="5">
    <location>
        <begin position="609"/>
        <end position="684"/>
    </location>
</feature>
<keyword evidence="2" id="KW-0805">Transcription regulation</keyword>